<dbReference type="Gene3D" id="3.40.1260.10">
    <property type="entry name" value="DsrEFH-like"/>
    <property type="match status" value="1"/>
</dbReference>
<dbReference type="PANTHER" id="PTHR38780:SF1">
    <property type="entry name" value="PROTEIN TUSC"/>
    <property type="match status" value="1"/>
</dbReference>
<sequence>MMKSLLVISRHSPARPQAREALDVALSAAAFGVPCGILFMDDGVFQLIKGQDAAQIAQKSLAANLQALPLYGVEDVLVCQHSLGDRGIQANRCMLDARVLNNAEIAALIEHYDQVLTL</sequence>
<dbReference type="PANTHER" id="PTHR38780">
    <property type="entry name" value="PROTEIN TUSC"/>
    <property type="match status" value="1"/>
</dbReference>
<dbReference type="InterPro" id="IPR017462">
    <property type="entry name" value="Sulphur_relay_TusC/DsrF"/>
</dbReference>
<keyword evidence="2" id="KW-0808">Transferase</keyword>
<dbReference type="GO" id="GO:0016740">
    <property type="term" value="F:transferase activity"/>
    <property type="evidence" value="ECO:0007669"/>
    <property type="project" value="UniProtKB-KW"/>
</dbReference>
<gene>
    <name evidence="2" type="primary">tusC</name>
    <name evidence="2" type="ORF">RED13_000236</name>
</gene>
<dbReference type="SUPFAM" id="SSF75169">
    <property type="entry name" value="DsrEFH-like"/>
    <property type="match status" value="1"/>
</dbReference>
<proteinExistence type="inferred from homology"/>
<name>A0ABU5C0X8_9GAMM</name>
<protein>
    <submittedName>
        <fullName evidence="2">Sulfurtransferase complex subunit TusC</fullName>
        <ecNumber evidence="2">2.8.1.-</ecNumber>
    </submittedName>
</protein>
<dbReference type="EC" id="2.8.1.-" evidence="2"/>
<comment type="caution">
    <text evidence="2">The sequence shown here is derived from an EMBL/GenBank/DDBJ whole genome shotgun (WGS) entry which is preliminary data.</text>
</comment>
<evidence type="ECO:0000313" key="3">
    <source>
        <dbReference type="Proteomes" id="UP001281217"/>
    </source>
</evidence>
<reference evidence="3" key="1">
    <citation type="submission" date="2023-07" db="EMBL/GenBank/DDBJ databases">
        <authorList>
            <person name="de Witt J."/>
        </authorList>
    </citation>
    <scope>NUCLEOTIDE SEQUENCE [LARGE SCALE GENOMIC DNA]</scope>
    <source>
        <strain evidence="3">FZJ</strain>
    </source>
</reference>
<comment type="similarity">
    <text evidence="1">Belongs to the DsrF/TusC family.</text>
</comment>
<keyword evidence="3" id="KW-1185">Reference proteome</keyword>
<accession>A0ABU5C0X8</accession>
<dbReference type="Proteomes" id="UP001281217">
    <property type="component" value="Unassembled WGS sequence"/>
</dbReference>
<dbReference type="Pfam" id="PF02635">
    <property type="entry name" value="DsrE"/>
    <property type="match status" value="1"/>
</dbReference>
<dbReference type="NCBIfam" id="TIGR03010">
    <property type="entry name" value="sulf_tusC_dsrF"/>
    <property type="match status" value="1"/>
</dbReference>
<dbReference type="RefSeq" id="WP_090539842.1">
    <property type="nucleotide sequence ID" value="NZ_FOYD01000009.1"/>
</dbReference>
<dbReference type="NCBIfam" id="NF001238">
    <property type="entry name" value="PRK00211.1"/>
    <property type="match status" value="1"/>
</dbReference>
<dbReference type="EMBL" id="JAVRDO010000012">
    <property type="protein sequence ID" value="MDX9688689.1"/>
    <property type="molecule type" value="Genomic_DNA"/>
</dbReference>
<evidence type="ECO:0000256" key="1">
    <source>
        <dbReference type="ARBA" id="ARBA00005996"/>
    </source>
</evidence>
<organism evidence="2 3">
    <name type="scientific">Halopseudomonas formosensis</name>
    <dbReference type="NCBI Taxonomy" id="1002526"/>
    <lineage>
        <taxon>Bacteria</taxon>
        <taxon>Pseudomonadati</taxon>
        <taxon>Pseudomonadota</taxon>
        <taxon>Gammaproteobacteria</taxon>
        <taxon>Pseudomonadales</taxon>
        <taxon>Pseudomonadaceae</taxon>
        <taxon>Halopseudomonas</taxon>
    </lineage>
</organism>
<dbReference type="InterPro" id="IPR003787">
    <property type="entry name" value="Sulphur_relay_DsrE/F-like"/>
</dbReference>
<evidence type="ECO:0000313" key="2">
    <source>
        <dbReference type="EMBL" id="MDX9688689.1"/>
    </source>
</evidence>
<dbReference type="InterPro" id="IPR027396">
    <property type="entry name" value="DsrEFH-like"/>
</dbReference>